<keyword evidence="7" id="KW-1185">Reference proteome</keyword>
<keyword evidence="3" id="KW-0808">Transferase</keyword>
<keyword evidence="2" id="KW-0328">Glycosyltransferase</keyword>
<dbReference type="InterPro" id="IPR001173">
    <property type="entry name" value="Glyco_trans_2-like"/>
</dbReference>
<dbReference type="GO" id="GO:0019187">
    <property type="term" value="F:beta-1,4-mannosyltransferase activity"/>
    <property type="evidence" value="ECO:0007669"/>
    <property type="project" value="InterPro"/>
</dbReference>
<evidence type="ECO:0000256" key="4">
    <source>
        <dbReference type="SAM" id="Phobius"/>
    </source>
</evidence>
<evidence type="ECO:0000313" key="6">
    <source>
        <dbReference type="EMBL" id="KAF7286510.1"/>
    </source>
</evidence>
<organism evidence="6 7">
    <name type="scientific">Rhynchophorus ferrugineus</name>
    <name type="common">Red palm weevil</name>
    <name type="synonym">Curculio ferrugineus</name>
    <dbReference type="NCBI Taxonomy" id="354439"/>
    <lineage>
        <taxon>Eukaryota</taxon>
        <taxon>Metazoa</taxon>
        <taxon>Ecdysozoa</taxon>
        <taxon>Arthropoda</taxon>
        <taxon>Hexapoda</taxon>
        <taxon>Insecta</taxon>
        <taxon>Pterygota</taxon>
        <taxon>Neoptera</taxon>
        <taxon>Endopterygota</taxon>
        <taxon>Coleoptera</taxon>
        <taxon>Polyphaga</taxon>
        <taxon>Cucujiformia</taxon>
        <taxon>Curculionidae</taxon>
        <taxon>Dryophthorinae</taxon>
        <taxon>Rhynchophorus</taxon>
    </lineage>
</organism>
<sequence>MRILRDLGSLTPNCIINLNSRTKHTLHCLLFLTIVCSFQYYSYCLKVPPDETPASDNLDPWVYYGIVGAFILYTLRLVTLLSLPQVIFNAIGLTFYNAFPDKVTLKGSPLLAPSVCIRVVTRGDFPELVKNNVTKNMNKCLDAGLENFFIEVVTDKPIGLEGHRRIREIIVPPDYKTSTGALFKARALQYCLGDDINIWSDNDWIVHLDEETLLTENSVRGILNFVTDGKHHIGQGLITYANEEVVNWATTLADSFRVADDMGKLRFQFLMFHKPLFSFKGSYVVTQVKAEKDVSFDNGPDGSIAEDCFFAMKAYSMGYTFNFIEGDMWEKSPFTLMDFIQQRKRWLQGILLVVHSKAIPIKYKLLLACSCYSWVTLPLSVSNIILAACFPIPCPLILDFIVVFIGSVNIYMFIFGVLKSFNVYRLGLCKFCLCVMGAVAVMPFNLIIENIAVIWGYFGKKHKFYVVDKNVARDNVIDIC</sequence>
<feature type="transmembrane region" description="Helical" evidence="4">
    <location>
        <begin position="365"/>
        <end position="390"/>
    </location>
</feature>
<evidence type="ECO:0000256" key="3">
    <source>
        <dbReference type="ARBA" id="ARBA00022679"/>
    </source>
</evidence>
<protein>
    <recommendedName>
        <fullName evidence="5">Glycosyltransferase 2-like domain-containing protein</fullName>
    </recommendedName>
</protein>
<feature type="domain" description="Glycosyltransferase 2-like" evidence="5">
    <location>
        <begin position="204"/>
        <end position="400"/>
    </location>
</feature>
<evidence type="ECO:0000256" key="1">
    <source>
        <dbReference type="ARBA" id="ARBA00006739"/>
    </source>
</evidence>
<feature type="transmembrane region" description="Helical" evidence="4">
    <location>
        <begin position="61"/>
        <end position="83"/>
    </location>
</feature>
<name>A0A834IYK7_RHYFE</name>
<keyword evidence="4" id="KW-0472">Membrane</keyword>
<dbReference type="PANTHER" id="PTHR16779:SF1">
    <property type="entry name" value="BETA-1,4-MANNOSYLTRANSFERASE EGH"/>
    <property type="match status" value="1"/>
</dbReference>
<feature type="transmembrane region" description="Helical" evidence="4">
    <location>
        <begin position="25"/>
        <end position="41"/>
    </location>
</feature>
<dbReference type="EMBL" id="JAACXV010000024">
    <property type="protein sequence ID" value="KAF7286510.1"/>
    <property type="molecule type" value="Genomic_DNA"/>
</dbReference>
<dbReference type="InterPro" id="IPR027389">
    <property type="entry name" value="B_mannosylTrfase_Bre-3/Egh"/>
</dbReference>
<dbReference type="FunFam" id="3.90.550.10:FF:000175">
    <property type="entry name" value="Beta-1,4-mannosyltransferase bre-3"/>
    <property type="match status" value="1"/>
</dbReference>
<dbReference type="GO" id="GO:0005737">
    <property type="term" value="C:cytoplasm"/>
    <property type="evidence" value="ECO:0007669"/>
    <property type="project" value="TreeGrafter"/>
</dbReference>
<dbReference type="AlphaFoldDB" id="A0A834IYK7"/>
<keyword evidence="4" id="KW-1133">Transmembrane helix</keyword>
<proteinExistence type="inferred from homology"/>
<dbReference type="Proteomes" id="UP000625711">
    <property type="component" value="Unassembled WGS sequence"/>
</dbReference>
<accession>A0A834IYK7</accession>
<comment type="similarity">
    <text evidence="1">Belongs to the glycosyltransferase 2 family.</text>
</comment>
<gene>
    <name evidence="6" type="ORF">GWI33_004917</name>
</gene>
<evidence type="ECO:0000313" key="7">
    <source>
        <dbReference type="Proteomes" id="UP000625711"/>
    </source>
</evidence>
<feature type="transmembrane region" description="Helical" evidence="4">
    <location>
        <begin position="396"/>
        <end position="418"/>
    </location>
</feature>
<dbReference type="OrthoDB" id="3971593at2759"/>
<evidence type="ECO:0000259" key="5">
    <source>
        <dbReference type="Pfam" id="PF13632"/>
    </source>
</evidence>
<dbReference type="PANTHER" id="PTHR16779">
    <property type="entry name" value="BETA-1,4-MANNOSYLTRANSFERASE EGH"/>
    <property type="match status" value="1"/>
</dbReference>
<evidence type="ECO:0000256" key="2">
    <source>
        <dbReference type="ARBA" id="ARBA00022676"/>
    </source>
</evidence>
<dbReference type="Pfam" id="PF13632">
    <property type="entry name" value="Glyco_trans_2_3"/>
    <property type="match status" value="1"/>
</dbReference>
<dbReference type="InterPro" id="IPR029044">
    <property type="entry name" value="Nucleotide-diphossugar_trans"/>
</dbReference>
<comment type="caution">
    <text evidence="6">The sequence shown here is derived from an EMBL/GenBank/DDBJ whole genome shotgun (WGS) entry which is preliminary data.</text>
</comment>
<feature type="transmembrane region" description="Helical" evidence="4">
    <location>
        <begin position="430"/>
        <end position="458"/>
    </location>
</feature>
<reference evidence="6" key="1">
    <citation type="submission" date="2020-08" db="EMBL/GenBank/DDBJ databases">
        <title>Genome sequencing and assembly of the red palm weevil Rhynchophorus ferrugineus.</title>
        <authorList>
            <person name="Dias G.B."/>
            <person name="Bergman C.M."/>
            <person name="Manee M."/>
        </authorList>
    </citation>
    <scope>NUCLEOTIDE SEQUENCE</scope>
    <source>
        <strain evidence="6">AA-2017</strain>
        <tissue evidence="6">Whole larva</tissue>
    </source>
</reference>
<dbReference type="SUPFAM" id="SSF53448">
    <property type="entry name" value="Nucleotide-diphospho-sugar transferases"/>
    <property type="match status" value="1"/>
</dbReference>
<keyword evidence="4" id="KW-0812">Transmembrane</keyword>